<protein>
    <submittedName>
        <fullName evidence="1">Uncharacterized protein</fullName>
    </submittedName>
</protein>
<accession>A0A7C8VYJ0</accession>
<name>A0A7C8VYJ0_ORBOL</name>
<reference evidence="1 2" key="1">
    <citation type="submission" date="2020-01" db="EMBL/GenBank/DDBJ databases">
        <authorList>
            <person name="Palmer J.M."/>
        </authorList>
    </citation>
    <scope>NUCLEOTIDE SEQUENCE [LARGE SCALE GENOMIC DNA]</scope>
    <source>
        <strain evidence="1 2">TWF970</strain>
    </source>
</reference>
<proteinExistence type="predicted"/>
<gene>
    <name evidence="1" type="ORF">TWF970_000791</name>
</gene>
<dbReference type="EMBL" id="JAABOJ010000001">
    <property type="protein sequence ID" value="KAF3291577.1"/>
    <property type="molecule type" value="Genomic_DNA"/>
</dbReference>
<dbReference type="AlphaFoldDB" id="A0A7C8VYJ0"/>
<comment type="caution">
    <text evidence="1">The sequence shown here is derived from an EMBL/GenBank/DDBJ whole genome shotgun (WGS) entry which is preliminary data.</text>
</comment>
<evidence type="ECO:0000313" key="1">
    <source>
        <dbReference type="EMBL" id="KAF3291577.1"/>
    </source>
</evidence>
<sequence>MDPQEVVELARIRHNFACGMVGLMSKGKYPENVLLDLLTSHPIEGLVLDIHQCLNLLSEFKQFALQKYGNSPNNPIKQFCPSFQDVHFTRVHGTEFNTQ</sequence>
<evidence type="ECO:0000313" key="2">
    <source>
        <dbReference type="Proteomes" id="UP000474640"/>
    </source>
</evidence>
<dbReference type="Proteomes" id="UP000474640">
    <property type="component" value="Unassembled WGS sequence"/>
</dbReference>
<organism evidence="1 2">
    <name type="scientific">Orbilia oligospora</name>
    <name type="common">Nematode-trapping fungus</name>
    <name type="synonym">Arthrobotrys oligospora</name>
    <dbReference type="NCBI Taxonomy" id="2813651"/>
    <lineage>
        <taxon>Eukaryota</taxon>
        <taxon>Fungi</taxon>
        <taxon>Dikarya</taxon>
        <taxon>Ascomycota</taxon>
        <taxon>Pezizomycotina</taxon>
        <taxon>Orbiliomycetes</taxon>
        <taxon>Orbiliales</taxon>
        <taxon>Orbiliaceae</taxon>
        <taxon>Orbilia</taxon>
    </lineage>
</organism>